<keyword evidence="1" id="KW-0805">Transcription regulation</keyword>
<dbReference type="PANTHER" id="PTHR46796">
    <property type="entry name" value="HTH-TYPE TRANSCRIPTIONAL ACTIVATOR RHAS-RELATED"/>
    <property type="match status" value="1"/>
</dbReference>
<dbReference type="Gene3D" id="1.10.10.60">
    <property type="entry name" value="Homeodomain-like"/>
    <property type="match status" value="1"/>
</dbReference>
<dbReference type="GO" id="GO:0003700">
    <property type="term" value="F:DNA-binding transcription factor activity"/>
    <property type="evidence" value="ECO:0007669"/>
    <property type="project" value="InterPro"/>
</dbReference>
<comment type="caution">
    <text evidence="6">The sequence shown here is derived from an EMBL/GenBank/DDBJ whole genome shotgun (WGS) entry which is preliminary data.</text>
</comment>
<protein>
    <submittedName>
        <fullName evidence="6">AraC family transcriptional regulator</fullName>
    </submittedName>
</protein>
<dbReference type="InterPro" id="IPR018060">
    <property type="entry name" value="HTH_AraC"/>
</dbReference>
<dbReference type="Proteomes" id="UP000306196">
    <property type="component" value="Unassembled WGS sequence"/>
</dbReference>
<evidence type="ECO:0000313" key="7">
    <source>
        <dbReference type="Proteomes" id="UP000306196"/>
    </source>
</evidence>
<evidence type="ECO:0000256" key="4">
    <source>
        <dbReference type="SAM" id="MobiDB-lite"/>
    </source>
</evidence>
<dbReference type="InterPro" id="IPR035965">
    <property type="entry name" value="PAS-like_dom_sf"/>
</dbReference>
<keyword evidence="2" id="KW-0238">DNA-binding</keyword>
<dbReference type="InterPro" id="IPR050204">
    <property type="entry name" value="AraC_XylS_family_regulators"/>
</dbReference>
<dbReference type="Pfam" id="PF08448">
    <property type="entry name" value="PAS_4"/>
    <property type="match status" value="1"/>
</dbReference>
<feature type="compositionally biased region" description="Low complexity" evidence="4">
    <location>
        <begin position="1"/>
        <end position="19"/>
    </location>
</feature>
<name>A0A5R8K882_9BACT</name>
<proteinExistence type="predicted"/>
<dbReference type="SUPFAM" id="SSF55785">
    <property type="entry name" value="PYP-like sensor domain (PAS domain)"/>
    <property type="match status" value="1"/>
</dbReference>
<dbReference type="InterPro" id="IPR009057">
    <property type="entry name" value="Homeodomain-like_sf"/>
</dbReference>
<organism evidence="6 7">
    <name type="scientific">Phragmitibacter flavus</name>
    <dbReference type="NCBI Taxonomy" id="2576071"/>
    <lineage>
        <taxon>Bacteria</taxon>
        <taxon>Pseudomonadati</taxon>
        <taxon>Verrucomicrobiota</taxon>
        <taxon>Verrucomicrobiia</taxon>
        <taxon>Verrucomicrobiales</taxon>
        <taxon>Verrucomicrobiaceae</taxon>
        <taxon>Phragmitibacter</taxon>
    </lineage>
</organism>
<gene>
    <name evidence="6" type="ORF">FEM03_22340</name>
</gene>
<dbReference type="PROSITE" id="PS01124">
    <property type="entry name" value="HTH_ARAC_FAMILY_2"/>
    <property type="match status" value="1"/>
</dbReference>
<dbReference type="Pfam" id="PF12833">
    <property type="entry name" value="HTH_18"/>
    <property type="match status" value="1"/>
</dbReference>
<keyword evidence="7" id="KW-1185">Reference proteome</keyword>
<evidence type="ECO:0000313" key="6">
    <source>
        <dbReference type="EMBL" id="TLD68547.1"/>
    </source>
</evidence>
<feature type="region of interest" description="Disordered" evidence="4">
    <location>
        <begin position="1"/>
        <end position="32"/>
    </location>
</feature>
<dbReference type="EMBL" id="VAUV01000023">
    <property type="protein sequence ID" value="TLD68547.1"/>
    <property type="molecule type" value="Genomic_DNA"/>
</dbReference>
<evidence type="ECO:0000259" key="5">
    <source>
        <dbReference type="PROSITE" id="PS01124"/>
    </source>
</evidence>
<dbReference type="InterPro" id="IPR013656">
    <property type="entry name" value="PAS_4"/>
</dbReference>
<sequence>MGSSSPCPSAASTSNSATPSPSPATPPSLSAKNFASTFSNNCSAFPFERSPTSDRSLPGRFRSSPHGLMANSILTAPIPASAATAKNPSNRAFQNAFFRRMGDTQQFRLLFDHLPDIGFFAKDAEGRFVAFTPHLQRLSGCTTEEEYLGRDDSIMHTPLTTATIRQDDLKVMRTGQPLINRVEFLFNSGPGSGWYCTTKLPIFDSEKHIIGLMGVVKPFTGALGTLPEYANLEAALRLIETHYAESIPTDKLASATGCSARQLNRRFQKAFNMSLQDFIAHRRIQAAMEALHGSATLADIASQHGFSDQSHLTRQMRKLTGMTPGQVRRRLATPG</sequence>
<evidence type="ECO:0000256" key="1">
    <source>
        <dbReference type="ARBA" id="ARBA00023015"/>
    </source>
</evidence>
<dbReference type="SUPFAM" id="SSF46689">
    <property type="entry name" value="Homeodomain-like"/>
    <property type="match status" value="2"/>
</dbReference>
<dbReference type="GO" id="GO:0043565">
    <property type="term" value="F:sequence-specific DNA binding"/>
    <property type="evidence" value="ECO:0007669"/>
    <property type="project" value="InterPro"/>
</dbReference>
<evidence type="ECO:0000256" key="3">
    <source>
        <dbReference type="ARBA" id="ARBA00023163"/>
    </source>
</evidence>
<reference evidence="6 7" key="1">
    <citation type="submission" date="2019-05" db="EMBL/GenBank/DDBJ databases">
        <title>Verrucobacter flavum gen. nov., sp. nov. a new member of the family Verrucomicrobiaceae.</title>
        <authorList>
            <person name="Szuroczki S."/>
            <person name="Abbaszade G."/>
            <person name="Szabo A."/>
            <person name="Felfoldi T."/>
            <person name="Schumann P."/>
            <person name="Boka K."/>
            <person name="Keki Z."/>
            <person name="Toumi M."/>
            <person name="Toth E."/>
        </authorList>
    </citation>
    <scope>NUCLEOTIDE SEQUENCE [LARGE SCALE GENOMIC DNA]</scope>
    <source>
        <strain evidence="6 7">MG-N-17</strain>
    </source>
</reference>
<keyword evidence="3" id="KW-0804">Transcription</keyword>
<dbReference type="SMART" id="SM00342">
    <property type="entry name" value="HTH_ARAC"/>
    <property type="match status" value="1"/>
</dbReference>
<feature type="domain" description="HTH araC/xylS-type" evidence="5">
    <location>
        <begin position="233"/>
        <end position="330"/>
    </location>
</feature>
<accession>A0A5R8K882</accession>
<dbReference type="OrthoDB" id="183331at2"/>
<evidence type="ECO:0000256" key="2">
    <source>
        <dbReference type="ARBA" id="ARBA00023125"/>
    </source>
</evidence>
<dbReference type="Gene3D" id="3.30.450.20">
    <property type="entry name" value="PAS domain"/>
    <property type="match status" value="1"/>
</dbReference>
<dbReference type="AlphaFoldDB" id="A0A5R8K882"/>